<sequence>MDLDKAPDRAPVILPTEIKAKIISFATLDTLKAFSLSSMTNCQTAGPALFSHVKLTTESLQSFQEGALVALRPAVQHITLHGLTGPVYTLESQRRPGVPDPMPELMRTYANSLFIFPNLKSIKIPFTGPFGDVFPSAFLSEILHKIAEFPGRLQVLDLDYVYTDPDVVTWMALYTHVERDIVLTADTQEKPELADVYPIIENLKLTVTRDMDFSCDSRFWKFSHCAVLRSNSQTLRKLSLTFAKVSGYTNDLTNWISHADTFKITFPALEEASIVFHKHIFTWCLDIFVRMFPNVQYLSIDTPSLRDQTRNFFWAPNPNRVLYQEFRPLQKLKKLRVVWPQVTREDWDGWYVVRRAQIEVSVSVLAELGPLGLEYVEVLGRNTFDSYESCERDVRPHLSRHAIFRITRTPNGVVLV</sequence>
<dbReference type="AlphaFoldDB" id="A0AAV9UKL9"/>
<proteinExistence type="predicted"/>
<evidence type="ECO:0000313" key="1">
    <source>
        <dbReference type="EMBL" id="KAK6343524.1"/>
    </source>
</evidence>
<comment type="caution">
    <text evidence="1">The sequence shown here is derived from an EMBL/GenBank/DDBJ whole genome shotgun (WGS) entry which is preliminary data.</text>
</comment>
<name>A0AAV9UKL9_9PEZI</name>
<keyword evidence="2" id="KW-1185">Reference proteome</keyword>
<evidence type="ECO:0008006" key="3">
    <source>
        <dbReference type="Google" id="ProtNLM"/>
    </source>
</evidence>
<evidence type="ECO:0000313" key="2">
    <source>
        <dbReference type="Proteomes" id="UP001373714"/>
    </source>
</evidence>
<organism evidence="1 2">
    <name type="scientific">Orbilia blumenaviensis</name>
    <dbReference type="NCBI Taxonomy" id="1796055"/>
    <lineage>
        <taxon>Eukaryota</taxon>
        <taxon>Fungi</taxon>
        <taxon>Dikarya</taxon>
        <taxon>Ascomycota</taxon>
        <taxon>Pezizomycotina</taxon>
        <taxon>Orbiliomycetes</taxon>
        <taxon>Orbiliales</taxon>
        <taxon>Orbiliaceae</taxon>
        <taxon>Orbilia</taxon>
    </lineage>
</organism>
<dbReference type="EMBL" id="JAVHNS010000009">
    <property type="protein sequence ID" value="KAK6343524.1"/>
    <property type="molecule type" value="Genomic_DNA"/>
</dbReference>
<protein>
    <recommendedName>
        <fullName evidence="3">F-box domain-containing protein</fullName>
    </recommendedName>
</protein>
<accession>A0AAV9UKL9</accession>
<dbReference type="Proteomes" id="UP001373714">
    <property type="component" value="Unassembled WGS sequence"/>
</dbReference>
<reference evidence="1 2" key="1">
    <citation type="submission" date="2019-10" db="EMBL/GenBank/DDBJ databases">
        <authorList>
            <person name="Palmer J.M."/>
        </authorList>
    </citation>
    <scope>NUCLEOTIDE SEQUENCE [LARGE SCALE GENOMIC DNA]</scope>
    <source>
        <strain evidence="1 2">TWF730</strain>
    </source>
</reference>
<gene>
    <name evidence="1" type="ORF">TWF730_011114</name>
</gene>